<keyword evidence="3" id="KW-1185">Reference proteome</keyword>
<dbReference type="EMBL" id="RRYP01017131">
    <property type="protein sequence ID" value="TNV74325.1"/>
    <property type="molecule type" value="Genomic_DNA"/>
</dbReference>
<accession>A0A8J8NGZ9</accession>
<evidence type="ECO:0000313" key="2">
    <source>
        <dbReference type="EMBL" id="TNV74325.1"/>
    </source>
</evidence>
<dbReference type="AlphaFoldDB" id="A0A8J8NGZ9"/>
<keyword evidence="1" id="KW-0732">Signal</keyword>
<reference evidence="2" key="1">
    <citation type="submission" date="2019-06" db="EMBL/GenBank/DDBJ databases">
        <authorList>
            <person name="Zheng W."/>
        </authorList>
    </citation>
    <scope>NUCLEOTIDE SEQUENCE</scope>
    <source>
        <strain evidence="2">QDHG01</strain>
    </source>
</reference>
<gene>
    <name evidence="2" type="ORF">FGO68_gene8642</name>
</gene>
<protein>
    <submittedName>
        <fullName evidence="2">Uncharacterized protein</fullName>
    </submittedName>
</protein>
<sequence>MMWCLTVLLLMGVLGDSSMGVKGCKRGILSAWVLKAERLEIGEMSVSSEIGQILVCIEIDQDIVACCKDQQIIIEQLQKDMTLILKIKDIQTYWQLQ</sequence>
<feature type="chain" id="PRO_5035201187" evidence="1">
    <location>
        <begin position="16"/>
        <end position="97"/>
    </location>
</feature>
<proteinExistence type="predicted"/>
<comment type="caution">
    <text evidence="2">The sequence shown here is derived from an EMBL/GenBank/DDBJ whole genome shotgun (WGS) entry which is preliminary data.</text>
</comment>
<organism evidence="2 3">
    <name type="scientific">Halteria grandinella</name>
    <dbReference type="NCBI Taxonomy" id="5974"/>
    <lineage>
        <taxon>Eukaryota</taxon>
        <taxon>Sar</taxon>
        <taxon>Alveolata</taxon>
        <taxon>Ciliophora</taxon>
        <taxon>Intramacronucleata</taxon>
        <taxon>Spirotrichea</taxon>
        <taxon>Stichotrichia</taxon>
        <taxon>Sporadotrichida</taxon>
        <taxon>Halteriidae</taxon>
        <taxon>Halteria</taxon>
    </lineage>
</organism>
<name>A0A8J8NGZ9_HALGN</name>
<dbReference type="Proteomes" id="UP000785679">
    <property type="component" value="Unassembled WGS sequence"/>
</dbReference>
<feature type="signal peptide" evidence="1">
    <location>
        <begin position="1"/>
        <end position="15"/>
    </location>
</feature>
<evidence type="ECO:0000313" key="3">
    <source>
        <dbReference type="Proteomes" id="UP000785679"/>
    </source>
</evidence>
<evidence type="ECO:0000256" key="1">
    <source>
        <dbReference type="SAM" id="SignalP"/>
    </source>
</evidence>